<dbReference type="PANTHER" id="PTHR42700:SF1">
    <property type="entry name" value="SULFATE ADENYLYLTRANSFERASE"/>
    <property type="match status" value="1"/>
</dbReference>
<keyword evidence="6 8" id="KW-0418">Kinase</keyword>
<dbReference type="UniPathway" id="UPA00140">
    <property type="reaction ID" value="UER00205"/>
</dbReference>
<dbReference type="InterPro" id="IPR059117">
    <property type="entry name" value="APS_kinase_dom"/>
</dbReference>
<dbReference type="RefSeq" id="WP_072976167.1">
    <property type="nucleotide sequence ID" value="NZ_FQTY01000009.1"/>
</dbReference>
<dbReference type="CDD" id="cd02027">
    <property type="entry name" value="APSK"/>
    <property type="match status" value="1"/>
</dbReference>
<dbReference type="EC" id="2.7.1.25" evidence="2 6"/>
<dbReference type="NCBIfam" id="TIGR00455">
    <property type="entry name" value="apsK"/>
    <property type="match status" value="1"/>
</dbReference>
<proteinExistence type="inferred from homology"/>
<keyword evidence="9" id="KW-1185">Reference proteome</keyword>
<comment type="pathway">
    <text evidence="6">Sulfur metabolism; hydrogen sulfide biosynthesis; sulfite from sulfate: step 2/3.</text>
</comment>
<evidence type="ECO:0000256" key="3">
    <source>
        <dbReference type="ARBA" id="ARBA00022679"/>
    </source>
</evidence>
<evidence type="ECO:0000256" key="4">
    <source>
        <dbReference type="ARBA" id="ARBA00022741"/>
    </source>
</evidence>
<dbReference type="AlphaFoldDB" id="A0A1M4X2V5"/>
<name>A0A1M4X2V5_9FIRM</name>
<comment type="similarity">
    <text evidence="6">Belongs to the APS kinase family.</text>
</comment>
<evidence type="ECO:0000313" key="8">
    <source>
        <dbReference type="EMBL" id="SHE87800.1"/>
    </source>
</evidence>
<dbReference type="GO" id="GO:0019379">
    <property type="term" value="P:sulfate assimilation, phosphoadenylyl sulfate reduction by phosphoadenylyl-sulfate reductase (thioredoxin)"/>
    <property type="evidence" value="ECO:0007669"/>
    <property type="project" value="TreeGrafter"/>
</dbReference>
<reference evidence="9" key="1">
    <citation type="submission" date="2016-11" db="EMBL/GenBank/DDBJ databases">
        <authorList>
            <person name="Varghese N."/>
            <person name="Submissions S."/>
        </authorList>
    </citation>
    <scope>NUCLEOTIDE SEQUENCE [LARGE SCALE GENOMIC DNA]</scope>
    <source>
        <strain evidence="9">DSM 18095</strain>
    </source>
</reference>
<accession>A0A1M4X2V5</accession>
<dbReference type="GO" id="GO:0070814">
    <property type="term" value="P:hydrogen sulfide biosynthetic process"/>
    <property type="evidence" value="ECO:0007669"/>
    <property type="project" value="UniProtKB-UniPathway"/>
</dbReference>
<keyword evidence="4 6" id="KW-0547">Nucleotide-binding</keyword>
<dbReference type="InterPro" id="IPR050512">
    <property type="entry name" value="Sulf_AdTrans/APS_kinase"/>
</dbReference>
<evidence type="ECO:0000313" key="9">
    <source>
        <dbReference type="Proteomes" id="UP000184114"/>
    </source>
</evidence>
<dbReference type="GO" id="GO:0004781">
    <property type="term" value="F:sulfate adenylyltransferase (ATP) activity"/>
    <property type="evidence" value="ECO:0007669"/>
    <property type="project" value="TreeGrafter"/>
</dbReference>
<sequence length="173" mass="19906">MRIGNTIWLVGLSASGKSTLAEKIVRYMVDSGKKVQLIDGDIMREEIGGMFGYTREERIKAANIYRAMARLLNNNGINVVIAAISPYEEIRRKNRERIENYIEINVNCPIEECIKRDPKGLYMKALTGREKHVIGIDEEYEFPENSNIEVNTKEESIDESYLKIINYLKQSNI</sequence>
<evidence type="ECO:0000256" key="6">
    <source>
        <dbReference type="RuleBase" id="RU004347"/>
    </source>
</evidence>
<evidence type="ECO:0000256" key="5">
    <source>
        <dbReference type="ARBA" id="ARBA00022840"/>
    </source>
</evidence>
<dbReference type="GO" id="GO:0005737">
    <property type="term" value="C:cytoplasm"/>
    <property type="evidence" value="ECO:0007669"/>
    <property type="project" value="TreeGrafter"/>
</dbReference>
<dbReference type="PANTHER" id="PTHR42700">
    <property type="entry name" value="SULFATE ADENYLYLTRANSFERASE"/>
    <property type="match status" value="1"/>
</dbReference>
<protein>
    <recommendedName>
        <fullName evidence="2 6">Adenylyl-sulfate kinase</fullName>
        <ecNumber evidence="2 6">2.7.1.25</ecNumber>
    </recommendedName>
</protein>
<keyword evidence="5 6" id="KW-0067">ATP-binding</keyword>
<dbReference type="GO" id="GO:0004020">
    <property type="term" value="F:adenylylsulfate kinase activity"/>
    <property type="evidence" value="ECO:0007669"/>
    <property type="project" value="UniProtKB-EC"/>
</dbReference>
<comment type="function">
    <text evidence="6">Catalyzes the synthesis of activated sulfate.</text>
</comment>
<dbReference type="Proteomes" id="UP000184114">
    <property type="component" value="Unassembled WGS sequence"/>
</dbReference>
<dbReference type="SUPFAM" id="SSF52540">
    <property type="entry name" value="P-loop containing nucleoside triphosphate hydrolases"/>
    <property type="match status" value="1"/>
</dbReference>
<dbReference type="GO" id="GO:0010134">
    <property type="term" value="P:sulfate assimilation via adenylyl sulfate reduction"/>
    <property type="evidence" value="ECO:0007669"/>
    <property type="project" value="TreeGrafter"/>
</dbReference>
<dbReference type="Gene3D" id="3.40.50.300">
    <property type="entry name" value="P-loop containing nucleotide triphosphate hydrolases"/>
    <property type="match status" value="1"/>
</dbReference>
<evidence type="ECO:0000256" key="1">
    <source>
        <dbReference type="ARBA" id="ARBA00001823"/>
    </source>
</evidence>
<dbReference type="InterPro" id="IPR002891">
    <property type="entry name" value="APS"/>
</dbReference>
<dbReference type="GeneID" id="90994088"/>
<dbReference type="GO" id="GO:0005524">
    <property type="term" value="F:ATP binding"/>
    <property type="evidence" value="ECO:0007669"/>
    <property type="project" value="UniProtKB-KW"/>
</dbReference>
<evidence type="ECO:0000259" key="7">
    <source>
        <dbReference type="Pfam" id="PF01583"/>
    </source>
</evidence>
<feature type="domain" description="APS kinase" evidence="7">
    <location>
        <begin position="4"/>
        <end position="150"/>
    </location>
</feature>
<dbReference type="InterPro" id="IPR027417">
    <property type="entry name" value="P-loop_NTPase"/>
</dbReference>
<gene>
    <name evidence="8" type="ORF">SAMN02745784_02090</name>
</gene>
<dbReference type="Pfam" id="PF01583">
    <property type="entry name" value="APS_kinase"/>
    <property type="match status" value="1"/>
</dbReference>
<comment type="catalytic activity">
    <reaction evidence="1 6">
        <text>adenosine 5'-phosphosulfate + ATP = 3'-phosphoadenylyl sulfate + ADP + H(+)</text>
        <dbReference type="Rhea" id="RHEA:24152"/>
        <dbReference type="ChEBI" id="CHEBI:15378"/>
        <dbReference type="ChEBI" id="CHEBI:30616"/>
        <dbReference type="ChEBI" id="CHEBI:58243"/>
        <dbReference type="ChEBI" id="CHEBI:58339"/>
        <dbReference type="ChEBI" id="CHEBI:456216"/>
        <dbReference type="EC" id="2.7.1.25"/>
    </reaction>
</comment>
<dbReference type="STRING" id="1123404.SAMN02745784_02090"/>
<dbReference type="NCBIfam" id="NF004041">
    <property type="entry name" value="PRK05541.1"/>
    <property type="match status" value="1"/>
</dbReference>
<evidence type="ECO:0000256" key="2">
    <source>
        <dbReference type="ARBA" id="ARBA00012121"/>
    </source>
</evidence>
<keyword evidence="3 6" id="KW-0808">Transferase</keyword>
<dbReference type="EMBL" id="FQTY01000009">
    <property type="protein sequence ID" value="SHE87800.1"/>
    <property type="molecule type" value="Genomic_DNA"/>
</dbReference>
<organism evidence="8 9">
    <name type="scientific">Tissierella praeacuta DSM 18095</name>
    <dbReference type="NCBI Taxonomy" id="1123404"/>
    <lineage>
        <taxon>Bacteria</taxon>
        <taxon>Bacillati</taxon>
        <taxon>Bacillota</taxon>
        <taxon>Tissierellia</taxon>
        <taxon>Tissierellales</taxon>
        <taxon>Tissierellaceae</taxon>
        <taxon>Tissierella</taxon>
    </lineage>
</organism>